<dbReference type="EC" id="3.2.1.51" evidence="3"/>
<evidence type="ECO:0000256" key="5">
    <source>
        <dbReference type="ARBA" id="ARBA00022801"/>
    </source>
</evidence>
<dbReference type="InterPro" id="IPR013780">
    <property type="entry name" value="Glyco_hydro_b"/>
</dbReference>
<feature type="chain" id="PRO_5045549944" description="alpha-L-fucosidase" evidence="7">
    <location>
        <begin position="22"/>
        <end position="484"/>
    </location>
</feature>
<evidence type="ECO:0000256" key="6">
    <source>
        <dbReference type="ARBA" id="ARBA00023295"/>
    </source>
</evidence>
<evidence type="ECO:0000256" key="3">
    <source>
        <dbReference type="ARBA" id="ARBA00012662"/>
    </source>
</evidence>
<dbReference type="RefSeq" id="WP_353331432.1">
    <property type="nucleotide sequence ID" value="NZ_AP028055.1"/>
</dbReference>
<dbReference type="SUPFAM" id="SSF51445">
    <property type="entry name" value="(Trans)glycosidases"/>
    <property type="match status" value="1"/>
</dbReference>
<organism evidence="9 10">
    <name type="scientific">Bacteroides sedimenti</name>
    <dbReference type="NCBI Taxonomy" id="2136147"/>
    <lineage>
        <taxon>Bacteria</taxon>
        <taxon>Pseudomonadati</taxon>
        <taxon>Bacteroidota</taxon>
        <taxon>Bacteroidia</taxon>
        <taxon>Bacteroidales</taxon>
        <taxon>Bacteroidaceae</taxon>
        <taxon>Bacteroides</taxon>
    </lineage>
</organism>
<evidence type="ECO:0000256" key="1">
    <source>
        <dbReference type="ARBA" id="ARBA00004071"/>
    </source>
</evidence>
<feature type="signal peptide" evidence="7">
    <location>
        <begin position="1"/>
        <end position="21"/>
    </location>
</feature>
<evidence type="ECO:0000256" key="7">
    <source>
        <dbReference type="SAM" id="SignalP"/>
    </source>
</evidence>
<dbReference type="EMBL" id="AP028055">
    <property type="protein sequence ID" value="BEH00253.1"/>
    <property type="molecule type" value="Genomic_DNA"/>
</dbReference>
<evidence type="ECO:0000313" key="10">
    <source>
        <dbReference type="Proteomes" id="UP001496674"/>
    </source>
</evidence>
<name>A0ABM8IE86_9BACE</name>
<comment type="function">
    <text evidence="1">Alpha-L-fucosidase is responsible for hydrolyzing the alpha-1,6-linked fucose joined to the reducing-end N-acetylglucosamine of the carbohydrate moieties of glycoproteins.</text>
</comment>
<dbReference type="Proteomes" id="UP001496674">
    <property type="component" value="Chromosome"/>
</dbReference>
<keyword evidence="4 7" id="KW-0732">Signal</keyword>
<keyword evidence="5" id="KW-0378">Hydrolase</keyword>
<dbReference type="PANTHER" id="PTHR10030">
    <property type="entry name" value="ALPHA-L-FUCOSIDASE"/>
    <property type="match status" value="1"/>
</dbReference>
<dbReference type="InterPro" id="IPR000933">
    <property type="entry name" value="Glyco_hydro_29"/>
</dbReference>
<dbReference type="InterPro" id="IPR016286">
    <property type="entry name" value="FUC_metazoa-typ"/>
</dbReference>
<dbReference type="Gene3D" id="3.20.20.80">
    <property type="entry name" value="Glycosidases"/>
    <property type="match status" value="1"/>
</dbReference>
<dbReference type="InterPro" id="IPR017853">
    <property type="entry name" value="GH"/>
</dbReference>
<dbReference type="Pfam" id="PF01120">
    <property type="entry name" value="Alpha_L_fucos"/>
    <property type="match status" value="1"/>
</dbReference>
<dbReference type="PANTHER" id="PTHR10030:SF37">
    <property type="entry name" value="ALPHA-L-FUCOSIDASE-RELATED"/>
    <property type="match status" value="1"/>
</dbReference>
<feature type="domain" description="Glycoside hydrolase family 29 N-terminal" evidence="8">
    <location>
        <begin position="37"/>
        <end position="373"/>
    </location>
</feature>
<comment type="similarity">
    <text evidence="2">Belongs to the glycosyl hydrolase 29 family.</text>
</comment>
<dbReference type="PIRSF" id="PIRSF001092">
    <property type="entry name" value="Alpha-L-fucosidase"/>
    <property type="match status" value="1"/>
</dbReference>
<evidence type="ECO:0000256" key="2">
    <source>
        <dbReference type="ARBA" id="ARBA00007951"/>
    </source>
</evidence>
<sequence>MKKRSILITLLLGLICGQTFSQEKTTQISLKHGSHRSGKRTDATMQRWREYGLGQFIHWGIYSIPGGGWDGKTYGGAAEWIRSWSGKDAPNDWRKTYDNLYKQFNPVDFNANKWAEQAKNMGAKYVIFTTKHHDGFCMWPSKYTEYTIANTPYKKDIVKEVVDAYNKVGIDVYLYFSVMDWSHQGWRYDIKSPEDSIAFESFKKFTRNQLLELLTSYPSAKGLWFDGTWDKSWVKQAEFADELETEMRTLRPGLIIGSRFRADDFGKRHVDSNGVMMGDYEQGWERNLPNSIEDVHGHDWDCVMTIPDNQWGYNSHWKGYVKTPYNLIEMLVKSVSLSGNFVINFGPDGKGNIRQEETSIAKEIGDWMKTNNEAIYGCSHADMKKQDWGYFTQKGRKLYLTVFNRPINNCLNVEISEKGVKPTKAYFLANKLPVAIQDAGKNKQNNNLYNIVIPAKYISDKPFVIVLELEESQTNEKAYQQART</sequence>
<dbReference type="PRINTS" id="PR00741">
    <property type="entry name" value="GLHYDRLASE29"/>
</dbReference>
<evidence type="ECO:0000256" key="4">
    <source>
        <dbReference type="ARBA" id="ARBA00022729"/>
    </source>
</evidence>
<accession>A0ABM8IE86</accession>
<dbReference type="Gene3D" id="2.60.40.1180">
    <property type="entry name" value="Golgi alpha-mannosidase II"/>
    <property type="match status" value="1"/>
</dbReference>
<dbReference type="InterPro" id="IPR057739">
    <property type="entry name" value="Glyco_hydro_29_N"/>
</dbReference>
<reference evidence="9 10" key="1">
    <citation type="submission" date="2023-04" db="EMBL/GenBank/DDBJ databases">
        <title>Draft genome sequence of acteroides sedimenti strain YN3PY1.</title>
        <authorList>
            <person name="Yoshida N."/>
        </authorList>
    </citation>
    <scope>NUCLEOTIDE SEQUENCE [LARGE SCALE GENOMIC DNA]</scope>
    <source>
        <strain evidence="9 10">YN3PY1</strain>
    </source>
</reference>
<evidence type="ECO:0000259" key="8">
    <source>
        <dbReference type="Pfam" id="PF01120"/>
    </source>
</evidence>
<proteinExistence type="inferred from homology"/>
<protein>
    <recommendedName>
        <fullName evidence="3">alpha-L-fucosidase</fullName>
        <ecNumber evidence="3">3.2.1.51</ecNumber>
    </recommendedName>
</protein>
<keyword evidence="6" id="KW-0326">Glycosidase</keyword>
<evidence type="ECO:0000313" key="9">
    <source>
        <dbReference type="EMBL" id="BEH00253.1"/>
    </source>
</evidence>
<gene>
    <name evidence="9" type="ORF">BSYN_25170</name>
</gene>
<dbReference type="SMART" id="SM00812">
    <property type="entry name" value="Alpha_L_fucos"/>
    <property type="match status" value="1"/>
</dbReference>
<keyword evidence="10" id="KW-1185">Reference proteome</keyword>